<dbReference type="PANTHER" id="PTHR21569:SF1">
    <property type="entry name" value="SMALL RIBOSOMAL SUBUNIT PROTEIN US9M"/>
    <property type="match status" value="1"/>
</dbReference>
<dbReference type="HOGENOM" id="CLU_046483_2_0_12"/>
<dbReference type="KEGG" id="tpx:Turpa_1420"/>
<dbReference type="PROSITE" id="PS00360">
    <property type="entry name" value="RIBOSOMAL_S9"/>
    <property type="match status" value="1"/>
</dbReference>
<dbReference type="PATRIC" id="fig|869212.3.peg.1408"/>
<proteinExistence type="inferred from homology"/>
<accession>I4B461</accession>
<dbReference type="Pfam" id="PF00380">
    <property type="entry name" value="Ribosomal_S9"/>
    <property type="match status" value="1"/>
</dbReference>
<evidence type="ECO:0000313" key="8">
    <source>
        <dbReference type="EMBL" id="AFM12068.1"/>
    </source>
</evidence>
<dbReference type="GO" id="GO:0003723">
    <property type="term" value="F:RNA binding"/>
    <property type="evidence" value="ECO:0007669"/>
    <property type="project" value="TreeGrafter"/>
</dbReference>
<dbReference type="HAMAP" id="MF_00532_B">
    <property type="entry name" value="Ribosomal_uS9_B"/>
    <property type="match status" value="1"/>
</dbReference>
<protein>
    <recommendedName>
        <fullName evidence="4 5">Small ribosomal subunit protein uS9</fullName>
    </recommendedName>
</protein>
<dbReference type="Gene3D" id="3.30.230.10">
    <property type="match status" value="1"/>
</dbReference>
<reference evidence="8 9" key="1">
    <citation type="submission" date="2012-06" db="EMBL/GenBank/DDBJ databases">
        <title>The complete chromosome of genome of Turneriella parva DSM 21527.</title>
        <authorList>
            <consortium name="US DOE Joint Genome Institute (JGI-PGF)"/>
            <person name="Lucas S."/>
            <person name="Han J."/>
            <person name="Lapidus A."/>
            <person name="Bruce D."/>
            <person name="Goodwin L."/>
            <person name="Pitluck S."/>
            <person name="Peters L."/>
            <person name="Kyrpides N."/>
            <person name="Mavromatis K."/>
            <person name="Ivanova N."/>
            <person name="Mikhailova N."/>
            <person name="Chertkov O."/>
            <person name="Detter J.C."/>
            <person name="Tapia R."/>
            <person name="Han C."/>
            <person name="Land M."/>
            <person name="Hauser L."/>
            <person name="Markowitz V."/>
            <person name="Cheng J.-F."/>
            <person name="Hugenholtz P."/>
            <person name="Woyke T."/>
            <person name="Wu D."/>
            <person name="Gronow S."/>
            <person name="Wellnitz S."/>
            <person name="Brambilla E."/>
            <person name="Klenk H.-P."/>
            <person name="Eisen J.A."/>
        </authorList>
    </citation>
    <scope>NUCLEOTIDE SEQUENCE [LARGE SCALE GENOMIC DNA]</scope>
    <source>
        <strain evidence="9">ATCC BAA-1111 / DSM 21527 / NCTC 11395 / H</strain>
    </source>
</reference>
<name>I4B461_TURPD</name>
<evidence type="ECO:0000256" key="2">
    <source>
        <dbReference type="ARBA" id="ARBA00022980"/>
    </source>
</evidence>
<evidence type="ECO:0000313" key="9">
    <source>
        <dbReference type="Proteomes" id="UP000006048"/>
    </source>
</evidence>
<organism evidence="8 9">
    <name type="scientific">Turneriella parva (strain ATCC BAA-1111 / DSM 21527 / NCTC 11395 / H)</name>
    <name type="common">Leptospira parva</name>
    <dbReference type="NCBI Taxonomy" id="869212"/>
    <lineage>
        <taxon>Bacteria</taxon>
        <taxon>Pseudomonadati</taxon>
        <taxon>Spirochaetota</taxon>
        <taxon>Spirochaetia</taxon>
        <taxon>Leptospirales</taxon>
        <taxon>Leptospiraceae</taxon>
        <taxon>Turneriella</taxon>
    </lineage>
</organism>
<evidence type="ECO:0000256" key="4">
    <source>
        <dbReference type="ARBA" id="ARBA00035259"/>
    </source>
</evidence>
<evidence type="ECO:0000256" key="3">
    <source>
        <dbReference type="ARBA" id="ARBA00023274"/>
    </source>
</evidence>
<dbReference type="PANTHER" id="PTHR21569">
    <property type="entry name" value="RIBOSOMAL PROTEIN S9"/>
    <property type="match status" value="1"/>
</dbReference>
<dbReference type="InterPro" id="IPR014721">
    <property type="entry name" value="Ribsml_uS5_D2-typ_fold_subgr"/>
</dbReference>
<dbReference type="AlphaFoldDB" id="I4B461"/>
<dbReference type="GO" id="GO:0006412">
    <property type="term" value="P:translation"/>
    <property type="evidence" value="ECO:0007669"/>
    <property type="project" value="UniProtKB-UniRule"/>
</dbReference>
<keyword evidence="2 5" id="KW-0689">Ribosomal protein</keyword>
<dbReference type="FunFam" id="3.30.230.10:FF:000001">
    <property type="entry name" value="30S ribosomal protein S9"/>
    <property type="match status" value="1"/>
</dbReference>
<evidence type="ECO:0000256" key="7">
    <source>
        <dbReference type="SAM" id="MobiDB-lite"/>
    </source>
</evidence>
<gene>
    <name evidence="5" type="primary">rpsI</name>
    <name evidence="8" type="ordered locus">Turpa_1420</name>
</gene>
<dbReference type="EMBL" id="CP002959">
    <property type="protein sequence ID" value="AFM12068.1"/>
    <property type="molecule type" value="Genomic_DNA"/>
</dbReference>
<dbReference type="NCBIfam" id="NF001099">
    <property type="entry name" value="PRK00132.1"/>
    <property type="match status" value="1"/>
</dbReference>
<evidence type="ECO:0000256" key="5">
    <source>
        <dbReference type="HAMAP-Rule" id="MF_00532"/>
    </source>
</evidence>
<feature type="region of interest" description="Disordered" evidence="7">
    <location>
        <begin position="1"/>
        <end position="42"/>
    </location>
</feature>
<dbReference type="STRING" id="869212.Turpa_1420"/>
<sequence>MEKPQERRPAAPTLAESMTKRKAALKPAGAEAQVRRERKTTDQFVGRRKTAVARVSLKPGSGKITINNRDINEYFPRPDLRAAVLAPLVVTERVGQIDVNVNVYGGGVAGQAQAVSLGIARSIDRADNTQHTKLKAAGLLRRDPRMVERKKYGLHKARRATQFSKR</sequence>
<evidence type="ECO:0000256" key="6">
    <source>
        <dbReference type="RuleBase" id="RU003815"/>
    </source>
</evidence>
<dbReference type="InterPro" id="IPR020574">
    <property type="entry name" value="Ribosomal_uS9_CS"/>
</dbReference>
<dbReference type="InterPro" id="IPR023035">
    <property type="entry name" value="Ribosomal_uS9_bac/plastid"/>
</dbReference>
<dbReference type="InterPro" id="IPR000754">
    <property type="entry name" value="Ribosomal_uS9"/>
</dbReference>
<dbReference type="GO" id="GO:0022627">
    <property type="term" value="C:cytosolic small ribosomal subunit"/>
    <property type="evidence" value="ECO:0007669"/>
    <property type="project" value="TreeGrafter"/>
</dbReference>
<comment type="similarity">
    <text evidence="1 5 6">Belongs to the universal ribosomal protein uS9 family.</text>
</comment>
<keyword evidence="9" id="KW-1185">Reference proteome</keyword>
<evidence type="ECO:0000256" key="1">
    <source>
        <dbReference type="ARBA" id="ARBA00005251"/>
    </source>
</evidence>
<keyword evidence="3 5" id="KW-0687">Ribonucleoprotein</keyword>
<dbReference type="SUPFAM" id="SSF54211">
    <property type="entry name" value="Ribosomal protein S5 domain 2-like"/>
    <property type="match status" value="1"/>
</dbReference>
<dbReference type="GO" id="GO:0003735">
    <property type="term" value="F:structural constituent of ribosome"/>
    <property type="evidence" value="ECO:0007669"/>
    <property type="project" value="InterPro"/>
</dbReference>
<dbReference type="Proteomes" id="UP000006048">
    <property type="component" value="Chromosome"/>
</dbReference>
<dbReference type="InterPro" id="IPR020568">
    <property type="entry name" value="Ribosomal_Su5_D2-typ_SF"/>
</dbReference>